<dbReference type="InterPro" id="IPR050330">
    <property type="entry name" value="Bact_OuterMem_StrucFunc"/>
</dbReference>
<evidence type="ECO:0000256" key="2">
    <source>
        <dbReference type="ARBA" id="ARBA00022729"/>
    </source>
</evidence>
<keyword evidence="4" id="KW-0998">Cell outer membrane</keyword>
<dbReference type="InterPro" id="IPR003367">
    <property type="entry name" value="Thrombospondin_3-like_rpt"/>
</dbReference>
<evidence type="ECO:0000313" key="10">
    <source>
        <dbReference type="Proteomes" id="UP000177506"/>
    </source>
</evidence>
<feature type="compositionally biased region" description="Basic residues" evidence="6">
    <location>
        <begin position="521"/>
        <end position="533"/>
    </location>
</feature>
<reference evidence="9 10" key="1">
    <citation type="submission" date="2016-08" db="EMBL/GenBank/DDBJ databases">
        <title>Hymenobacter coccineus sp. nov., Hymenobacter lapidarius sp. nov. and Hymenobacter glacialis sp. nov., isolated from Antarctic soil.</title>
        <authorList>
            <person name="Sedlacek I."/>
            <person name="Kralova S."/>
            <person name="Kyrova K."/>
            <person name="Maslanova I."/>
            <person name="Stankova E."/>
            <person name="Vrbovska V."/>
            <person name="Nemec M."/>
            <person name="Bartak M."/>
            <person name="Svec P."/>
            <person name="Busse H.-J."/>
            <person name="Pantucek R."/>
        </authorList>
    </citation>
    <scope>NUCLEOTIDE SEQUENCE [LARGE SCALE GENOMIC DNA]</scope>
    <source>
        <strain evidence="9 10">CCM 8649</strain>
    </source>
</reference>
<dbReference type="PANTHER" id="PTHR30329">
    <property type="entry name" value="STATOR ELEMENT OF FLAGELLAR MOTOR COMPLEX"/>
    <property type="match status" value="1"/>
</dbReference>
<dbReference type="SUPFAM" id="SSF103088">
    <property type="entry name" value="OmpA-like"/>
    <property type="match status" value="1"/>
</dbReference>
<dbReference type="Gene3D" id="3.30.1330.60">
    <property type="entry name" value="OmpA-like domain"/>
    <property type="match status" value="1"/>
</dbReference>
<evidence type="ECO:0000256" key="6">
    <source>
        <dbReference type="SAM" id="MobiDB-lite"/>
    </source>
</evidence>
<feature type="chain" id="PRO_5009579689" description="OmpA-like domain-containing protein" evidence="7">
    <location>
        <begin position="31"/>
        <end position="533"/>
    </location>
</feature>
<evidence type="ECO:0000259" key="8">
    <source>
        <dbReference type="PROSITE" id="PS51123"/>
    </source>
</evidence>
<dbReference type="SUPFAM" id="SSF103647">
    <property type="entry name" value="TSP type-3 repeat"/>
    <property type="match status" value="2"/>
</dbReference>
<evidence type="ECO:0000313" key="9">
    <source>
        <dbReference type="EMBL" id="OGX91370.1"/>
    </source>
</evidence>
<feature type="region of interest" description="Disordered" evidence="6">
    <location>
        <begin position="224"/>
        <end position="253"/>
    </location>
</feature>
<dbReference type="InterPro" id="IPR006664">
    <property type="entry name" value="OMP_bac"/>
</dbReference>
<dbReference type="RefSeq" id="WP_070741792.1">
    <property type="nucleotide sequence ID" value="NZ_MDZA01000066.1"/>
</dbReference>
<dbReference type="Pfam" id="PF00691">
    <property type="entry name" value="OmpA"/>
    <property type="match status" value="1"/>
</dbReference>
<evidence type="ECO:0000256" key="7">
    <source>
        <dbReference type="SAM" id="SignalP"/>
    </source>
</evidence>
<dbReference type="Gene3D" id="4.10.1080.10">
    <property type="entry name" value="TSP type-3 repeat"/>
    <property type="match status" value="2"/>
</dbReference>
<feature type="domain" description="OmpA-like" evidence="8">
    <location>
        <begin position="372"/>
        <end position="489"/>
    </location>
</feature>
<keyword evidence="2 7" id="KW-0732">Signal</keyword>
<dbReference type="GO" id="GO:0005509">
    <property type="term" value="F:calcium ion binding"/>
    <property type="evidence" value="ECO:0007669"/>
    <property type="project" value="InterPro"/>
</dbReference>
<dbReference type="Proteomes" id="UP000177506">
    <property type="component" value="Unassembled WGS sequence"/>
</dbReference>
<dbReference type="PROSITE" id="PS51123">
    <property type="entry name" value="OMPA_2"/>
    <property type="match status" value="1"/>
</dbReference>
<name>A0A1G1TKI2_9BACT</name>
<dbReference type="OrthoDB" id="1522982at2"/>
<evidence type="ECO:0000256" key="5">
    <source>
        <dbReference type="PROSITE-ProRule" id="PRU00473"/>
    </source>
</evidence>
<dbReference type="GO" id="GO:0007155">
    <property type="term" value="P:cell adhesion"/>
    <property type="evidence" value="ECO:0007669"/>
    <property type="project" value="InterPro"/>
</dbReference>
<protein>
    <recommendedName>
        <fullName evidence="8">OmpA-like domain-containing protein</fullName>
    </recommendedName>
</protein>
<organism evidence="9 10">
    <name type="scientific">Hymenobacter coccineus</name>
    <dbReference type="NCBI Taxonomy" id="1908235"/>
    <lineage>
        <taxon>Bacteria</taxon>
        <taxon>Pseudomonadati</taxon>
        <taxon>Bacteroidota</taxon>
        <taxon>Cytophagia</taxon>
        <taxon>Cytophagales</taxon>
        <taxon>Hymenobacteraceae</taxon>
        <taxon>Hymenobacter</taxon>
    </lineage>
</organism>
<dbReference type="PRINTS" id="PR01021">
    <property type="entry name" value="OMPADOMAIN"/>
</dbReference>
<dbReference type="GO" id="GO:0009279">
    <property type="term" value="C:cell outer membrane"/>
    <property type="evidence" value="ECO:0007669"/>
    <property type="project" value="UniProtKB-SubCell"/>
</dbReference>
<accession>A0A1G1TKI2</accession>
<sequence length="533" mass="56539">MKLNLFSPRALASGAVLTAASLGASFGAQAQSADHKTAISGNVSVLQYRGEIGNDWWNLGRDGLRFGGGAAITRYLSPSFDVSLMGNYQLYRFSNNGQPAAQNSGFSVKSGFADLALKLKLNNGKILKEDAFIQPAIFGGVGMYLAHSVGNNGTNRFDNAIGRPDFMGGALLRFRLSPALALDVQTAYHYPLTERTDNVYSATDNRYDDFLVHSVGLTLALGKAKDTDGDGVPDRKDKCPDTPTGVKVDENGCPVDTDGDGVADYQDKCPDVKGLAALQGCPDADGDGVADGDDKCPNTPAGTKVDATGCPLDADGDGVSDDKDKCPDTPAGAKVDENGCPIDSDGDGISDDKDKCPNTPAGTKVNANGCPAMSDEQKATKFIQFEYNRARLMKVSNARLDQIAQTLTEFPDYSLSLAGHTDSKGTEGYNLRLSYDRAAAARDYLLKKGVPAERIEARGYGKTKPLDTSKTAAGRAKNRRVEFDPYLTGETNPAETKYGPAPTIAQLKAEGKTAPDGATPARKKARARKSSRK</sequence>
<feature type="region of interest" description="Disordered" evidence="6">
    <location>
        <begin position="316"/>
        <end position="341"/>
    </location>
</feature>
<evidence type="ECO:0000256" key="4">
    <source>
        <dbReference type="ARBA" id="ARBA00023237"/>
    </source>
</evidence>
<dbReference type="InterPro" id="IPR028974">
    <property type="entry name" value="TSP_type-3_rpt"/>
</dbReference>
<dbReference type="PANTHER" id="PTHR30329:SF21">
    <property type="entry name" value="LIPOPROTEIN YIAD-RELATED"/>
    <property type="match status" value="1"/>
</dbReference>
<dbReference type="Pfam" id="PF02412">
    <property type="entry name" value="TSP_3"/>
    <property type="match status" value="5"/>
</dbReference>
<gene>
    <name evidence="9" type="ORF">BEN49_05105</name>
</gene>
<dbReference type="InterPro" id="IPR006665">
    <property type="entry name" value="OmpA-like"/>
</dbReference>
<comment type="subcellular location">
    <subcellularLocation>
        <location evidence="1">Cell outer membrane</location>
    </subcellularLocation>
</comment>
<evidence type="ECO:0000256" key="1">
    <source>
        <dbReference type="ARBA" id="ARBA00004442"/>
    </source>
</evidence>
<comment type="caution">
    <text evidence="9">The sequence shown here is derived from an EMBL/GenBank/DDBJ whole genome shotgun (WGS) entry which is preliminary data.</text>
</comment>
<feature type="compositionally biased region" description="Basic and acidic residues" evidence="6">
    <location>
        <begin position="224"/>
        <end position="240"/>
    </location>
</feature>
<keyword evidence="3 5" id="KW-0472">Membrane</keyword>
<dbReference type="AlphaFoldDB" id="A0A1G1TKI2"/>
<evidence type="ECO:0000256" key="3">
    <source>
        <dbReference type="ARBA" id="ARBA00023136"/>
    </source>
</evidence>
<dbReference type="PRINTS" id="PR01023">
    <property type="entry name" value="NAFLGMOTY"/>
</dbReference>
<feature type="signal peptide" evidence="7">
    <location>
        <begin position="1"/>
        <end position="30"/>
    </location>
</feature>
<dbReference type="CDD" id="cd07185">
    <property type="entry name" value="OmpA_C-like"/>
    <property type="match status" value="1"/>
</dbReference>
<dbReference type="InterPro" id="IPR036737">
    <property type="entry name" value="OmpA-like_sf"/>
</dbReference>
<keyword evidence="10" id="KW-1185">Reference proteome</keyword>
<proteinExistence type="predicted"/>
<dbReference type="EMBL" id="MDZA01000066">
    <property type="protein sequence ID" value="OGX91370.1"/>
    <property type="molecule type" value="Genomic_DNA"/>
</dbReference>
<feature type="region of interest" description="Disordered" evidence="6">
    <location>
        <begin position="463"/>
        <end position="533"/>
    </location>
</feature>